<sequence length="586" mass="64969">MSRRGRSASLPTTTQHKPPVLVSDGLVVEHRDGEGDVAVYDFRTLPVPDPMRRSLARLFAARCVPSRWTSHYSSKHVWVHLETFTEYLSALEDPPTDIEELTAGLWKQWQLSRRNTQMIGYKELTAVRNLLLDDPRLTAGAREALSKRIPPPEVTETSFEDGEFDAITSAARRMFRTAHLRITENARHLADWRAGTFPQGSDDWLLGEALDCLARTGTVPCYTRANASTRIIYRYIRVLGGERPEDTWQRLFLTRMEAVALGVLLLAEHGWNLSVINRLAVPRATPDAGRDGKRIYRVELEKHKRGTGRYFETRNLTDDGAGTPGRLITQALEATVFARAAVHDLSPGTDRLMIWRTGKAPTADAPADRKKGAGVGPFRFGISGSSAKSWAVDAEFASSPFRRGRRTVNVVHRREPGQNSQDTHDSTYVLTDPRAQAAAVPVIAAAAEAVVAKAREVVFGAELRETADPADQPTATADCHDYENSPFPSPDGGCGASFLMCLACPNARVHPVHHSRLAHLHHALDNLRSVMDPGQWQTDWADAYARLEHLKSERLLGAAVWAQALAEVTDADREIISYLLNGDFDQ</sequence>
<reference evidence="1 2" key="1">
    <citation type="submission" date="2016-08" db="EMBL/GenBank/DDBJ databases">
        <title>Complete genome sequence of Streptomyces agglomeratus strain 6-3-2, a novel anti-MRSA actinomycete isolated from Wuli of Tebit, China.</title>
        <authorList>
            <person name="Chen X."/>
        </authorList>
    </citation>
    <scope>NUCLEOTIDE SEQUENCE [LARGE SCALE GENOMIC DNA]</scope>
    <source>
        <strain evidence="1 2">6-3-2</strain>
    </source>
</reference>
<comment type="caution">
    <text evidence="1">The sequence shown here is derived from an EMBL/GenBank/DDBJ whole genome shotgun (WGS) entry which is preliminary data.</text>
</comment>
<name>A0A1E5PBL0_9ACTN</name>
<organism evidence="1 2">
    <name type="scientific">Streptomyces agglomeratus</name>
    <dbReference type="NCBI Taxonomy" id="285458"/>
    <lineage>
        <taxon>Bacteria</taxon>
        <taxon>Bacillati</taxon>
        <taxon>Actinomycetota</taxon>
        <taxon>Actinomycetes</taxon>
        <taxon>Kitasatosporales</taxon>
        <taxon>Streptomycetaceae</taxon>
        <taxon>Streptomyces</taxon>
    </lineage>
</organism>
<dbReference type="EMBL" id="MEHJ01000001">
    <property type="protein sequence ID" value="OEJ26928.1"/>
    <property type="molecule type" value="Genomic_DNA"/>
</dbReference>
<gene>
    <name evidence="1" type="ORF">AS594_23045</name>
</gene>
<dbReference type="RefSeq" id="WP_069935331.1">
    <property type="nucleotide sequence ID" value="NZ_MEHJ01000001.1"/>
</dbReference>
<protein>
    <submittedName>
        <fullName evidence="1">Uncharacterized protein</fullName>
    </submittedName>
</protein>
<proteinExistence type="predicted"/>
<dbReference type="OrthoDB" id="3353677at2"/>
<evidence type="ECO:0000313" key="1">
    <source>
        <dbReference type="EMBL" id="OEJ26928.1"/>
    </source>
</evidence>
<evidence type="ECO:0000313" key="2">
    <source>
        <dbReference type="Proteomes" id="UP000095759"/>
    </source>
</evidence>
<dbReference type="AlphaFoldDB" id="A0A1E5PBL0"/>
<accession>A0A1E5PBL0</accession>
<keyword evidence="2" id="KW-1185">Reference proteome</keyword>
<dbReference type="Proteomes" id="UP000095759">
    <property type="component" value="Unassembled WGS sequence"/>
</dbReference>